<feature type="domain" description="Gfo/Idh/MocA-like oxidoreductase N-terminal" evidence="2">
    <location>
        <begin position="12"/>
        <end position="143"/>
    </location>
</feature>
<dbReference type="SUPFAM" id="SSF55347">
    <property type="entry name" value="Glyceraldehyde-3-phosphate dehydrogenase-like, C-terminal domain"/>
    <property type="match status" value="1"/>
</dbReference>
<dbReference type="GO" id="GO:0000166">
    <property type="term" value="F:nucleotide binding"/>
    <property type="evidence" value="ECO:0007669"/>
    <property type="project" value="InterPro"/>
</dbReference>
<feature type="domain" description="Gfo/Idh/MocA-like oxidoreductase C-terminal" evidence="3">
    <location>
        <begin position="160"/>
        <end position="412"/>
    </location>
</feature>
<accession>A0A126V5U9</accession>
<keyword evidence="5" id="KW-1185">Reference proteome</keyword>
<dbReference type="RefSeq" id="WP_039000370.1">
    <property type="nucleotide sequence ID" value="NZ_CP014327.1"/>
</dbReference>
<gene>
    <name evidence="4" type="ORF">RC74_20630</name>
</gene>
<reference evidence="4 5" key="1">
    <citation type="submission" date="2016-02" db="EMBL/GenBank/DDBJ databases">
        <title>Complete genome sequence of Halocynthiibacter arcticus PAMC 20958t from arctic marine sediment.</title>
        <authorList>
            <person name="Lee Y.M."/>
            <person name="Baek K."/>
            <person name="Lee H.K."/>
            <person name="Shin S.C."/>
        </authorList>
    </citation>
    <scope>NUCLEOTIDE SEQUENCE [LARGE SCALE GENOMIC DNA]</scope>
    <source>
        <strain evidence="4">PAMC 20958</strain>
    </source>
</reference>
<dbReference type="GO" id="GO:0016491">
    <property type="term" value="F:oxidoreductase activity"/>
    <property type="evidence" value="ECO:0007669"/>
    <property type="project" value="UniProtKB-KW"/>
</dbReference>
<dbReference type="EMBL" id="CP014327">
    <property type="protein sequence ID" value="AML53335.1"/>
    <property type="molecule type" value="Genomic_DNA"/>
</dbReference>
<dbReference type="PANTHER" id="PTHR43818">
    <property type="entry name" value="BCDNA.GH03377"/>
    <property type="match status" value="1"/>
</dbReference>
<dbReference type="AlphaFoldDB" id="A0A126V5U9"/>
<dbReference type="Proteomes" id="UP000070371">
    <property type="component" value="Chromosome"/>
</dbReference>
<dbReference type="InterPro" id="IPR050463">
    <property type="entry name" value="Gfo/Idh/MocA_oxidrdct_glycsds"/>
</dbReference>
<proteinExistence type="predicted"/>
<organism evidence="4 5">
    <name type="scientific">Falsihalocynthiibacter arcticus</name>
    <dbReference type="NCBI Taxonomy" id="1579316"/>
    <lineage>
        <taxon>Bacteria</taxon>
        <taxon>Pseudomonadati</taxon>
        <taxon>Pseudomonadota</taxon>
        <taxon>Alphaproteobacteria</taxon>
        <taxon>Rhodobacterales</taxon>
        <taxon>Roseobacteraceae</taxon>
        <taxon>Falsihalocynthiibacter</taxon>
    </lineage>
</organism>
<dbReference type="OrthoDB" id="9768836at2"/>
<evidence type="ECO:0000259" key="3">
    <source>
        <dbReference type="Pfam" id="PF02894"/>
    </source>
</evidence>
<dbReference type="Pfam" id="PF01408">
    <property type="entry name" value="GFO_IDH_MocA"/>
    <property type="match status" value="1"/>
</dbReference>
<dbReference type="SUPFAM" id="SSF51735">
    <property type="entry name" value="NAD(P)-binding Rossmann-fold domains"/>
    <property type="match status" value="1"/>
</dbReference>
<evidence type="ECO:0008006" key="6">
    <source>
        <dbReference type="Google" id="ProtNLM"/>
    </source>
</evidence>
<evidence type="ECO:0000313" key="5">
    <source>
        <dbReference type="Proteomes" id="UP000070371"/>
    </source>
</evidence>
<protein>
    <recommendedName>
        <fullName evidence="6">Oxidoreductase</fullName>
    </recommendedName>
</protein>
<dbReference type="Gene3D" id="3.30.360.10">
    <property type="entry name" value="Dihydrodipicolinate Reductase, domain 2"/>
    <property type="match status" value="1"/>
</dbReference>
<sequence length="420" mass="46262">MSLKNLNDTIGLAIIGSGERGVYFIGSRIAEAAPQSKLRIVGLFDLLPDRAQLAATHLESIYAKTGEERRMTVFKSLEEALADPDVDMVIVTTHTDNHRVPVEMAAAAGKRIYLDKPISVSLADATSIAEAEAQLNQPIMMGFTRRYERPWIEAVNLAHGGRIGTPQMVLLRSVIPYTRYLQLWHREQARSGGALNDKGSHHFDVLNWIANGARAVRVTASGGTSGIFAQDTDAPERCGLCSRDCPYRRHETLVDRFEGVGQVPNASWTKADAVHNRNDTCVYHPGANIDDHAVVTVTYDTGLVATLFFTIFGPWSEDQETLEIVGEKGRLRMERHSGEIDLVENYGRARSVINYPNPDKGSSHFGADREVVRQMEQFMQGETPAVGIAEGIASLRLVRAAQISLSDGGRPVDPWSEDIQ</sequence>
<dbReference type="InterPro" id="IPR004104">
    <property type="entry name" value="Gfo/Idh/MocA-like_OxRdtase_C"/>
</dbReference>
<keyword evidence="1" id="KW-0560">Oxidoreductase</keyword>
<dbReference type="InterPro" id="IPR036291">
    <property type="entry name" value="NAD(P)-bd_dom_sf"/>
</dbReference>
<dbReference type="STRING" id="1579316.RC74_20630"/>
<dbReference type="InterPro" id="IPR000683">
    <property type="entry name" value="Gfo/Idh/MocA-like_OxRdtase_N"/>
</dbReference>
<dbReference type="PANTHER" id="PTHR43818:SF11">
    <property type="entry name" value="BCDNA.GH03377"/>
    <property type="match status" value="1"/>
</dbReference>
<dbReference type="Gene3D" id="3.40.50.720">
    <property type="entry name" value="NAD(P)-binding Rossmann-like Domain"/>
    <property type="match status" value="1"/>
</dbReference>
<name>A0A126V5U9_9RHOB</name>
<evidence type="ECO:0000313" key="4">
    <source>
        <dbReference type="EMBL" id="AML53335.1"/>
    </source>
</evidence>
<evidence type="ECO:0000256" key="1">
    <source>
        <dbReference type="ARBA" id="ARBA00023002"/>
    </source>
</evidence>
<dbReference type="Pfam" id="PF02894">
    <property type="entry name" value="GFO_IDH_MocA_C"/>
    <property type="match status" value="1"/>
</dbReference>
<dbReference type="KEGG" id="hat:RC74_20630"/>
<evidence type="ECO:0000259" key="2">
    <source>
        <dbReference type="Pfam" id="PF01408"/>
    </source>
</evidence>